<protein>
    <submittedName>
        <fullName evidence="1">Uncharacterized protein</fullName>
    </submittedName>
</protein>
<organism evidence="1">
    <name type="scientific">Aegilops tauschii</name>
    <name type="common">Tausch's goatgrass</name>
    <name type="synonym">Aegilops squarrosa</name>
    <dbReference type="NCBI Taxonomy" id="37682"/>
    <lineage>
        <taxon>Eukaryota</taxon>
        <taxon>Viridiplantae</taxon>
        <taxon>Streptophyta</taxon>
        <taxon>Embryophyta</taxon>
        <taxon>Tracheophyta</taxon>
        <taxon>Spermatophyta</taxon>
        <taxon>Magnoliopsida</taxon>
        <taxon>Liliopsida</taxon>
        <taxon>Poales</taxon>
        <taxon>Poaceae</taxon>
        <taxon>BOP clade</taxon>
        <taxon>Pooideae</taxon>
        <taxon>Triticodae</taxon>
        <taxon>Triticeae</taxon>
        <taxon>Triticinae</taxon>
        <taxon>Aegilops</taxon>
    </lineage>
</organism>
<dbReference type="EnsemblPlants" id="EMT13751">
    <property type="protein sequence ID" value="EMT13751"/>
    <property type="gene ID" value="F775_24712"/>
</dbReference>
<evidence type="ECO:0000313" key="1">
    <source>
        <dbReference type="EnsemblPlants" id="EMT13751"/>
    </source>
</evidence>
<name>N1R2Q0_AEGTA</name>
<accession>N1R2Q0</accession>
<reference evidence="1" key="1">
    <citation type="submission" date="2015-06" db="UniProtKB">
        <authorList>
            <consortium name="EnsemblPlants"/>
        </authorList>
    </citation>
    <scope>IDENTIFICATION</scope>
</reference>
<sequence>MEHWCPWCIILWTEFLETERKGEGWVSRELEKEVEAHSMVDRQMVSLAFRFSRVKTPKERAHVDLETHYTKEYLDEKFESCTRRAIPYRVEYVKNISSSGMQSSCGFVRNGFTLYLLDI</sequence>
<dbReference type="AlphaFoldDB" id="N1R2Q0"/>
<proteinExistence type="predicted"/>